<dbReference type="Proteomes" id="UP000672657">
    <property type="component" value="Unassembled WGS sequence"/>
</dbReference>
<accession>A0ABM8TP65</accession>
<dbReference type="Pfam" id="PF00482">
    <property type="entry name" value="T2SSF"/>
    <property type="match status" value="1"/>
</dbReference>
<evidence type="ECO:0000256" key="6">
    <source>
        <dbReference type="SAM" id="Phobius"/>
    </source>
</evidence>
<dbReference type="PANTHER" id="PTHR35007">
    <property type="entry name" value="INTEGRAL MEMBRANE PROTEIN-RELATED"/>
    <property type="match status" value="1"/>
</dbReference>
<feature type="transmembrane region" description="Helical" evidence="6">
    <location>
        <begin position="6"/>
        <end position="27"/>
    </location>
</feature>
<keyword evidence="9" id="KW-1185">Reference proteome</keyword>
<dbReference type="PANTHER" id="PTHR35007:SF2">
    <property type="entry name" value="PILUS ASSEMBLE PROTEIN"/>
    <property type="match status" value="1"/>
</dbReference>
<sequence length="319" mass="35595">MKIEQIIILGLTFVLTFGVTLAVMWLLQPDSLRKRITQVLQAPNTVEGSPSEQPREDWLQALSRMSKPLAKLSLPSEGWDNSAIRTRFMTAGWRNPAAIAVYFGAKTVLAVALPALLFTLMPPAWNEDSPRLLPTAMLGAAIVGFYLPDLVMRRRIWLRQRQIFETFPDALDLIMVCVEAGLALDAALLKVVEEFRRERNALGDELELLVLELRAGLPREKALRNLALRTGVEDVDMLVSMLIQADRFGTSVADSLRVHADSLRVKRRQRAEEMAAKIAVKLLFPLIFFIMPSLMVVLLGSPALGFYRTLMPAMMGAGN</sequence>
<feature type="transmembrane region" description="Helical" evidence="6">
    <location>
        <begin position="282"/>
        <end position="307"/>
    </location>
</feature>
<keyword evidence="2" id="KW-1003">Cell membrane</keyword>
<name>A0ABM8TP65_9BURK</name>
<evidence type="ECO:0000313" key="9">
    <source>
        <dbReference type="Proteomes" id="UP000672657"/>
    </source>
</evidence>
<evidence type="ECO:0000256" key="2">
    <source>
        <dbReference type="ARBA" id="ARBA00022475"/>
    </source>
</evidence>
<reference evidence="8 9" key="1">
    <citation type="submission" date="2021-03" db="EMBL/GenBank/DDBJ databases">
        <authorList>
            <person name="Peeters C."/>
        </authorList>
    </citation>
    <scope>NUCLEOTIDE SEQUENCE [LARGE SCALE GENOMIC DNA]</scope>
    <source>
        <strain evidence="8 9">LMG 26411</strain>
    </source>
</reference>
<keyword evidence="5 6" id="KW-0472">Membrane</keyword>
<keyword evidence="4 6" id="KW-1133">Transmembrane helix</keyword>
<evidence type="ECO:0000256" key="4">
    <source>
        <dbReference type="ARBA" id="ARBA00022989"/>
    </source>
</evidence>
<dbReference type="InterPro" id="IPR018076">
    <property type="entry name" value="T2SS_GspF_dom"/>
</dbReference>
<feature type="transmembrane region" description="Helical" evidence="6">
    <location>
        <begin position="97"/>
        <end position="120"/>
    </location>
</feature>
<comment type="caution">
    <text evidence="8">The sequence shown here is derived from an EMBL/GenBank/DDBJ whole genome shotgun (WGS) entry which is preliminary data.</text>
</comment>
<evidence type="ECO:0000256" key="3">
    <source>
        <dbReference type="ARBA" id="ARBA00022692"/>
    </source>
</evidence>
<feature type="domain" description="Type II secretion system protein GspF" evidence="7">
    <location>
        <begin position="171"/>
        <end position="299"/>
    </location>
</feature>
<proteinExistence type="predicted"/>
<evidence type="ECO:0000256" key="5">
    <source>
        <dbReference type="ARBA" id="ARBA00023136"/>
    </source>
</evidence>
<feature type="transmembrane region" description="Helical" evidence="6">
    <location>
        <begin position="132"/>
        <end position="151"/>
    </location>
</feature>
<comment type="subcellular location">
    <subcellularLocation>
        <location evidence="1">Cell membrane</location>
        <topology evidence="1">Multi-pass membrane protein</topology>
    </subcellularLocation>
</comment>
<evidence type="ECO:0000259" key="7">
    <source>
        <dbReference type="Pfam" id="PF00482"/>
    </source>
</evidence>
<gene>
    <name evidence="8" type="ORF">LMG26411_05374</name>
</gene>
<keyword evidence="3 6" id="KW-0812">Transmembrane</keyword>
<dbReference type="EMBL" id="CAJPVI010000038">
    <property type="protein sequence ID" value="CAG2156815.1"/>
    <property type="molecule type" value="Genomic_DNA"/>
</dbReference>
<protein>
    <recommendedName>
        <fullName evidence="7">Type II secretion system protein GspF domain-containing protein</fullName>
    </recommendedName>
</protein>
<evidence type="ECO:0000313" key="8">
    <source>
        <dbReference type="EMBL" id="CAG2156815.1"/>
    </source>
</evidence>
<evidence type="ECO:0000256" key="1">
    <source>
        <dbReference type="ARBA" id="ARBA00004651"/>
    </source>
</evidence>
<dbReference type="RefSeq" id="WP_211956255.1">
    <property type="nucleotide sequence ID" value="NZ_CAJPVI010000038.1"/>
</dbReference>
<organism evidence="8 9">
    <name type="scientific">Cupriavidus numazuensis</name>
    <dbReference type="NCBI Taxonomy" id="221992"/>
    <lineage>
        <taxon>Bacteria</taxon>
        <taxon>Pseudomonadati</taxon>
        <taxon>Pseudomonadota</taxon>
        <taxon>Betaproteobacteria</taxon>
        <taxon>Burkholderiales</taxon>
        <taxon>Burkholderiaceae</taxon>
        <taxon>Cupriavidus</taxon>
    </lineage>
</organism>